<gene>
    <name evidence="2" type="ORF">NH26_07430</name>
</gene>
<accession>A0A1S1YZ35</accession>
<feature type="transmembrane region" description="Helical" evidence="1">
    <location>
        <begin position="155"/>
        <end position="185"/>
    </location>
</feature>
<keyword evidence="1" id="KW-1133">Transmembrane helix</keyword>
<keyword evidence="1" id="KW-0812">Transmembrane</keyword>
<dbReference type="RefSeq" id="WP_139262930.1">
    <property type="nucleotide sequence ID" value="NZ_JRYR02000001.1"/>
</dbReference>
<comment type="caution">
    <text evidence="2">The sequence shown here is derived from an EMBL/GenBank/DDBJ whole genome shotgun (WGS) entry which is preliminary data.</text>
</comment>
<protein>
    <recommendedName>
        <fullName evidence="4">ABC transporter permease</fullName>
    </recommendedName>
</protein>
<feature type="transmembrane region" description="Helical" evidence="1">
    <location>
        <begin position="279"/>
        <end position="299"/>
    </location>
</feature>
<feature type="transmembrane region" description="Helical" evidence="1">
    <location>
        <begin position="218"/>
        <end position="235"/>
    </location>
</feature>
<feature type="transmembrane region" description="Helical" evidence="1">
    <location>
        <begin position="83"/>
        <end position="103"/>
    </location>
</feature>
<reference evidence="2 3" key="1">
    <citation type="journal article" date="2012" name="Int. J. Syst. Evol. Microbiol.">
        <title>Flammeovirga pacifica sp. nov., isolated from deep-sea sediment.</title>
        <authorList>
            <person name="Xu H."/>
            <person name="Fu Y."/>
            <person name="Yang N."/>
            <person name="Ding Z."/>
            <person name="Lai Q."/>
            <person name="Zeng R."/>
        </authorList>
    </citation>
    <scope>NUCLEOTIDE SEQUENCE [LARGE SCALE GENOMIC DNA]</scope>
    <source>
        <strain evidence="3">DSM 24597 / LMG 26175 / WPAGA1</strain>
    </source>
</reference>
<sequence length="318" mass="37693">MMWISLFQLRLKQLYRIIKELGAVRIPFYLIGFLLGYRLLFEFISKEETVQWVTLGFVFLELMIQLKRADLTFLKSHVPNSKFYLMGEYFLFSLPFTLLLLIFHQWYYFLAHTLYLFILPFLWLPKSDKSSILNKYINRLSSENFEWKAGIRKNLYLIVPLYFIGIIGSIYLGIVPVILLVLWLICFSFHEKGEPITYIIAFEMSAKDFILMKLSKQVTLFIYLTMPLSLVFLIFHYEEWFLLIGILSVLSFLNIYILLTKYAFYTPNNTSPTYQTMSGFGLISLFIPFLLPVTLGLSIQYYRKSIQNLDFYLHDFAS</sequence>
<evidence type="ECO:0000313" key="3">
    <source>
        <dbReference type="Proteomes" id="UP000179797"/>
    </source>
</evidence>
<evidence type="ECO:0008006" key="4">
    <source>
        <dbReference type="Google" id="ProtNLM"/>
    </source>
</evidence>
<organism evidence="2 3">
    <name type="scientific">Flammeovirga pacifica</name>
    <dbReference type="NCBI Taxonomy" id="915059"/>
    <lineage>
        <taxon>Bacteria</taxon>
        <taxon>Pseudomonadati</taxon>
        <taxon>Bacteroidota</taxon>
        <taxon>Cytophagia</taxon>
        <taxon>Cytophagales</taxon>
        <taxon>Flammeovirgaceae</taxon>
        <taxon>Flammeovirga</taxon>
    </lineage>
</organism>
<dbReference type="STRING" id="915059.NH26_07430"/>
<feature type="transmembrane region" description="Helical" evidence="1">
    <location>
        <begin position="240"/>
        <end position="259"/>
    </location>
</feature>
<feature type="transmembrane region" description="Helical" evidence="1">
    <location>
        <begin position="21"/>
        <end position="40"/>
    </location>
</feature>
<keyword evidence="3" id="KW-1185">Reference proteome</keyword>
<keyword evidence="1" id="KW-0472">Membrane</keyword>
<feature type="transmembrane region" description="Helical" evidence="1">
    <location>
        <begin position="109"/>
        <end position="125"/>
    </location>
</feature>
<proteinExistence type="predicted"/>
<evidence type="ECO:0000256" key="1">
    <source>
        <dbReference type="SAM" id="Phobius"/>
    </source>
</evidence>
<dbReference type="Proteomes" id="UP000179797">
    <property type="component" value="Unassembled WGS sequence"/>
</dbReference>
<dbReference type="OrthoDB" id="1119916at2"/>
<name>A0A1S1YZ35_FLAPC</name>
<dbReference type="EMBL" id="JRYR02000001">
    <property type="protein sequence ID" value="OHX66193.1"/>
    <property type="molecule type" value="Genomic_DNA"/>
</dbReference>
<evidence type="ECO:0000313" key="2">
    <source>
        <dbReference type="EMBL" id="OHX66193.1"/>
    </source>
</evidence>
<dbReference type="AlphaFoldDB" id="A0A1S1YZ35"/>